<evidence type="ECO:0000256" key="1">
    <source>
        <dbReference type="ARBA" id="ARBA00012528"/>
    </source>
</evidence>
<dbReference type="FunFam" id="3.30.70.270:FF:000001">
    <property type="entry name" value="Diguanylate cyclase domain protein"/>
    <property type="match status" value="1"/>
</dbReference>
<dbReference type="Proteomes" id="UP000826513">
    <property type="component" value="Chromosome 1"/>
</dbReference>
<evidence type="ECO:0000256" key="3">
    <source>
        <dbReference type="SAM" id="Phobius"/>
    </source>
</evidence>
<dbReference type="KEGG" id="alf:CFBP5473_06760"/>
<dbReference type="STRING" id="1367849.GCA_000518585_00536"/>
<keyword evidence="3" id="KW-0812">Transmembrane</keyword>
<evidence type="ECO:0000313" key="5">
    <source>
        <dbReference type="EMBL" id="QCI97641.1"/>
    </source>
</evidence>
<feature type="domain" description="GGDEF" evidence="4">
    <location>
        <begin position="158"/>
        <end position="289"/>
    </location>
</feature>
<keyword evidence="7" id="KW-0548">Nucleotidyltransferase</keyword>
<dbReference type="GO" id="GO:0052621">
    <property type="term" value="F:diguanylate cyclase activity"/>
    <property type="evidence" value="ECO:0007669"/>
    <property type="project" value="UniProtKB-EC"/>
</dbReference>
<keyword evidence="9" id="KW-1185">Reference proteome</keyword>
<dbReference type="CDD" id="cd01949">
    <property type="entry name" value="GGDEF"/>
    <property type="match status" value="1"/>
</dbReference>
<reference evidence="5 8" key="1">
    <citation type="submission" date="2019-04" db="EMBL/GenBank/DDBJ databases">
        <title>Complete genome sequence of Agrobacterium larrymoorei CFBP5473.</title>
        <authorList>
            <person name="Haryono M."/>
            <person name="Chou L."/>
            <person name="Lin Y.-C."/>
            <person name="Lai E.-M."/>
            <person name="Kuo C.-H."/>
        </authorList>
    </citation>
    <scope>NUCLEOTIDE SEQUENCE [LARGE SCALE GENOMIC DNA]</scope>
    <source>
        <strain evidence="5 8">CFBP5473</strain>
    </source>
</reference>
<evidence type="ECO:0000313" key="7">
    <source>
        <dbReference type="EMBL" id="WHA42367.1"/>
    </source>
</evidence>
<organism evidence="5 8">
    <name type="scientific">Agrobacterium larrymoorei</name>
    <dbReference type="NCBI Taxonomy" id="160699"/>
    <lineage>
        <taxon>Bacteria</taxon>
        <taxon>Pseudomonadati</taxon>
        <taxon>Pseudomonadota</taxon>
        <taxon>Alphaproteobacteria</taxon>
        <taxon>Hyphomicrobiales</taxon>
        <taxon>Rhizobiaceae</taxon>
        <taxon>Rhizobium/Agrobacterium group</taxon>
        <taxon>Agrobacterium</taxon>
    </lineage>
</organism>
<dbReference type="EMBL" id="CP072167">
    <property type="protein sequence ID" value="QYA06912.1"/>
    <property type="molecule type" value="Genomic_DNA"/>
</dbReference>
<dbReference type="InterPro" id="IPR043128">
    <property type="entry name" value="Rev_trsase/Diguanyl_cyclase"/>
</dbReference>
<dbReference type="SUPFAM" id="SSF55073">
    <property type="entry name" value="Nucleotide cyclase"/>
    <property type="match status" value="1"/>
</dbReference>
<dbReference type="EC" id="2.7.7.65" evidence="1"/>
<evidence type="ECO:0000313" key="8">
    <source>
        <dbReference type="Proteomes" id="UP000298545"/>
    </source>
</evidence>
<evidence type="ECO:0000313" key="9">
    <source>
        <dbReference type="Proteomes" id="UP000826513"/>
    </source>
</evidence>
<dbReference type="InterPro" id="IPR029787">
    <property type="entry name" value="Nucleotide_cyclase"/>
</dbReference>
<dbReference type="PANTHER" id="PTHR45138:SF9">
    <property type="entry name" value="DIGUANYLATE CYCLASE DGCM-RELATED"/>
    <property type="match status" value="1"/>
</dbReference>
<gene>
    <name evidence="5" type="ORF">CFBP5473_06760</name>
    <name evidence="7" type="ORF">CFBP5477_007020</name>
    <name evidence="6" type="ORF">J5285_12935</name>
</gene>
<keyword evidence="3" id="KW-1133">Transmembrane helix</keyword>
<evidence type="ECO:0000256" key="2">
    <source>
        <dbReference type="ARBA" id="ARBA00034247"/>
    </source>
</evidence>
<keyword evidence="3" id="KW-0472">Membrane</keyword>
<evidence type="ECO:0000313" key="6">
    <source>
        <dbReference type="EMBL" id="QYA06912.1"/>
    </source>
</evidence>
<keyword evidence="7" id="KW-0808">Transferase</keyword>
<protein>
    <recommendedName>
        <fullName evidence="1">diguanylate cyclase</fullName>
        <ecNumber evidence="1">2.7.7.65</ecNumber>
    </recommendedName>
</protein>
<sequence length="296" mass="32773">MDSRRQPFSQRIRTSLIAKIFVVCFVSVHIPLITLITFLALGFEPSAMSVFALVLGATLLGTGVCLYALWRFIRPLNHLAGALKKYPEDKGVFKLRAPGNDEIGVVTESAKSTLIQVEELTKQLKRQATTDFLTGLGNRRSLTEQVPALQAQSVRAREPLSLILFDLDNFKKINDEYGHEVGDNVLMVVGEVVKDQIRPYDLAARIGGEEFCLVLPRTDGVSALSIAERLRLAFQSSYVEPLPHGRITCSFGVVEAQPSERLQQLLSRADTALYQAKGAGRNTVIGPKQDKDHREI</sequence>
<dbReference type="EMBL" id="CP124733">
    <property type="protein sequence ID" value="WHA42367.1"/>
    <property type="molecule type" value="Genomic_DNA"/>
</dbReference>
<dbReference type="AlphaFoldDB" id="A0A4D7DMR0"/>
<dbReference type="OrthoDB" id="9812260at2"/>
<dbReference type="Proteomes" id="UP000298664">
    <property type="component" value="Chromosome Circular"/>
</dbReference>
<dbReference type="InterPro" id="IPR000160">
    <property type="entry name" value="GGDEF_dom"/>
</dbReference>
<feature type="transmembrane region" description="Helical" evidence="3">
    <location>
        <begin position="47"/>
        <end position="70"/>
    </location>
</feature>
<dbReference type="Pfam" id="PF00990">
    <property type="entry name" value="GGDEF"/>
    <property type="match status" value="1"/>
</dbReference>
<reference evidence="7" key="3">
    <citation type="submission" date="2023-05" db="EMBL/GenBank/DDBJ databases">
        <title>Complete genome sequence of Agrobacterium larrymoorei CFBP5477.</title>
        <authorList>
            <person name="Yen H.-C."/>
            <person name="Chou L."/>
            <person name="Lin Y.-C."/>
            <person name="Lai E.-M."/>
            <person name="Kuo C.-H."/>
        </authorList>
    </citation>
    <scope>NUCLEOTIDE SEQUENCE</scope>
    <source>
        <strain evidence="7">CFBP5477</strain>
    </source>
</reference>
<name>A0A4D7DMR0_9HYPH</name>
<evidence type="ECO:0000259" key="4">
    <source>
        <dbReference type="PROSITE" id="PS50887"/>
    </source>
</evidence>
<dbReference type="InterPro" id="IPR050469">
    <property type="entry name" value="Diguanylate_Cyclase"/>
</dbReference>
<dbReference type="Proteomes" id="UP000298545">
    <property type="component" value="Chromosome circular"/>
</dbReference>
<reference evidence="6 9" key="2">
    <citation type="submission" date="2021-03" db="EMBL/GenBank/DDBJ databases">
        <title>Rapid diversification of plasmids in a genus of pathogenic and nitrogen fixing bacteria.</title>
        <authorList>
            <person name="Weisberg A.J."/>
            <person name="Miller M."/>
            <person name="Ream W."/>
            <person name="Grunwald N.J."/>
            <person name="Chang J.H."/>
        </authorList>
    </citation>
    <scope>NUCLEOTIDE SEQUENCE [LARGE SCALE GENOMIC DNA]</scope>
    <source>
        <strain evidence="6 9">AF3.44</strain>
    </source>
</reference>
<dbReference type="PROSITE" id="PS50887">
    <property type="entry name" value="GGDEF"/>
    <property type="match status" value="1"/>
</dbReference>
<dbReference type="SMART" id="SM00267">
    <property type="entry name" value="GGDEF"/>
    <property type="match status" value="1"/>
</dbReference>
<comment type="catalytic activity">
    <reaction evidence="2">
        <text>2 GTP = 3',3'-c-di-GMP + 2 diphosphate</text>
        <dbReference type="Rhea" id="RHEA:24898"/>
        <dbReference type="ChEBI" id="CHEBI:33019"/>
        <dbReference type="ChEBI" id="CHEBI:37565"/>
        <dbReference type="ChEBI" id="CHEBI:58805"/>
        <dbReference type="EC" id="2.7.7.65"/>
    </reaction>
</comment>
<accession>A0A4D7DMR0</accession>
<dbReference type="PANTHER" id="PTHR45138">
    <property type="entry name" value="REGULATORY COMPONENTS OF SENSORY TRANSDUCTION SYSTEM"/>
    <property type="match status" value="1"/>
</dbReference>
<proteinExistence type="predicted"/>
<feature type="transmembrane region" description="Helical" evidence="3">
    <location>
        <begin position="20"/>
        <end position="41"/>
    </location>
</feature>
<dbReference type="NCBIfam" id="TIGR00254">
    <property type="entry name" value="GGDEF"/>
    <property type="match status" value="1"/>
</dbReference>
<dbReference type="Gene3D" id="3.30.70.270">
    <property type="match status" value="1"/>
</dbReference>
<dbReference type="RefSeq" id="WP_051441115.1">
    <property type="nucleotide sequence ID" value="NZ_CP039691.1"/>
</dbReference>
<dbReference type="EMBL" id="CP039691">
    <property type="protein sequence ID" value="QCI97641.1"/>
    <property type="molecule type" value="Genomic_DNA"/>
</dbReference>